<keyword evidence="3" id="KW-1185">Reference proteome</keyword>
<dbReference type="EMBL" id="AQHZ01000024">
    <property type="protein sequence ID" value="ENO17592.1"/>
    <property type="molecule type" value="Genomic_DNA"/>
</dbReference>
<gene>
    <name evidence="2" type="ORF">HMPREF9004_1502</name>
</gene>
<dbReference type="eggNOG" id="COG2062">
    <property type="taxonomic scope" value="Bacteria"/>
</dbReference>
<dbReference type="RefSeq" id="WP_005963932.1">
    <property type="nucleotide sequence ID" value="NZ_CP040505.1"/>
</dbReference>
<dbReference type="Gene3D" id="3.40.50.1240">
    <property type="entry name" value="Phosphoglycerate mutase-like"/>
    <property type="match status" value="1"/>
</dbReference>
<evidence type="ECO:0000313" key="3">
    <source>
        <dbReference type="Proteomes" id="UP000013015"/>
    </source>
</evidence>
<dbReference type="OrthoDB" id="9810154at2"/>
<dbReference type="SUPFAM" id="SSF53254">
    <property type="entry name" value="Phosphoglycerate mutase-like"/>
    <property type="match status" value="1"/>
</dbReference>
<dbReference type="InterPro" id="IPR029033">
    <property type="entry name" value="His_PPase_superfam"/>
</dbReference>
<sequence length="163" mass="18015">MSLHTLVLVRHSDAEHYAASDRQRDLTGMGRRRAQHLGALLETRIQKVDLALVSDALRARRTLDKIREYLPVADTQIECALYTADAPELIDMAVESNARTLLIVGHEPTISETGYFLGDDSAKEELRRGVRTATALIIEIPDASRPLIGAELSVETLCAPTRL</sequence>
<organism evidence="2 3">
    <name type="scientific">Schaalia cardiffensis F0333</name>
    <dbReference type="NCBI Taxonomy" id="888050"/>
    <lineage>
        <taxon>Bacteria</taxon>
        <taxon>Bacillati</taxon>
        <taxon>Actinomycetota</taxon>
        <taxon>Actinomycetes</taxon>
        <taxon>Actinomycetales</taxon>
        <taxon>Actinomycetaceae</taxon>
        <taxon>Schaalia</taxon>
    </lineage>
</organism>
<dbReference type="HOGENOM" id="CLU_084603_2_1_11"/>
<evidence type="ECO:0008006" key="4">
    <source>
        <dbReference type="Google" id="ProtNLM"/>
    </source>
</evidence>
<dbReference type="PATRIC" id="fig|888050.3.peg.1438"/>
<dbReference type="CDD" id="cd07040">
    <property type="entry name" value="HP"/>
    <property type="match status" value="1"/>
</dbReference>
<dbReference type="GO" id="GO:0016787">
    <property type="term" value="F:hydrolase activity"/>
    <property type="evidence" value="ECO:0007669"/>
    <property type="project" value="UniProtKB-KW"/>
</dbReference>
<dbReference type="Pfam" id="PF00300">
    <property type="entry name" value="His_Phos_1"/>
    <property type="match status" value="1"/>
</dbReference>
<protein>
    <recommendedName>
        <fullName evidence="4">Phosphohistidine phosphatase SixA</fullName>
    </recommendedName>
</protein>
<dbReference type="STRING" id="888050.HMPREF9004_1502"/>
<evidence type="ECO:0000313" key="2">
    <source>
        <dbReference type="EMBL" id="ENO17592.1"/>
    </source>
</evidence>
<dbReference type="Proteomes" id="UP000013015">
    <property type="component" value="Unassembled WGS sequence"/>
</dbReference>
<evidence type="ECO:0000256" key="1">
    <source>
        <dbReference type="ARBA" id="ARBA00022801"/>
    </source>
</evidence>
<dbReference type="AlphaFoldDB" id="N6X2C0"/>
<dbReference type="InterPro" id="IPR051021">
    <property type="entry name" value="Mito_Ser/Thr_phosphatase"/>
</dbReference>
<comment type="caution">
    <text evidence="2">The sequence shown here is derived from an EMBL/GenBank/DDBJ whole genome shotgun (WGS) entry which is preliminary data.</text>
</comment>
<name>N6X2C0_9ACTO</name>
<keyword evidence="1" id="KW-0378">Hydrolase</keyword>
<accession>N6X2C0</accession>
<dbReference type="InterPro" id="IPR013078">
    <property type="entry name" value="His_Pase_superF_clade-1"/>
</dbReference>
<proteinExistence type="predicted"/>
<dbReference type="PANTHER" id="PTHR20935">
    <property type="entry name" value="PHOSPHOGLYCERATE MUTASE-RELATED"/>
    <property type="match status" value="1"/>
</dbReference>
<dbReference type="PANTHER" id="PTHR20935:SF1">
    <property type="entry name" value="SLL1549 PROTEIN"/>
    <property type="match status" value="1"/>
</dbReference>
<reference evidence="2 3" key="1">
    <citation type="submission" date="2013-03" db="EMBL/GenBank/DDBJ databases">
        <title>Reference genome for the Human Microbiome Project.</title>
        <authorList>
            <person name="Aqrawi P."/>
            <person name="Ayvaz T."/>
            <person name="Bess C."/>
            <person name="Blankenburg K."/>
            <person name="Coyle M."/>
            <person name="Deng J."/>
            <person name="Forbes L."/>
            <person name="Fowler G."/>
            <person name="Francisco L."/>
            <person name="Fu Q."/>
            <person name="Gibbs R."/>
            <person name="Gross S."/>
            <person name="Gubbala S."/>
            <person name="Hale W."/>
            <person name="Hemphill L."/>
            <person name="Highlander S."/>
            <person name="Hirani K."/>
            <person name="Jackson L."/>
            <person name="Jakkamsetti A."/>
            <person name="Javaid M."/>
            <person name="Jayaseelan J.C."/>
            <person name="Jiang H."/>
            <person name="Joshi V."/>
            <person name="Korchina V."/>
            <person name="Kovar C."/>
            <person name="Lara F."/>
            <person name="Lee S."/>
            <person name="Liu Y."/>
            <person name="Mata R."/>
            <person name="Mathew T."/>
            <person name="Munidasa M."/>
            <person name="Muzny D."/>
            <person name="Nazareth L."/>
            <person name="Ngo R."/>
            <person name="Nguyen L."/>
            <person name="Nguyen N."/>
            <person name="Okwuonu G."/>
            <person name="Ongeri F."/>
            <person name="Palculict T."/>
            <person name="Patil S."/>
            <person name="Petrosino J."/>
            <person name="Pham C."/>
            <person name="Pham P."/>
            <person name="Pu L.-L."/>
            <person name="Qin X."/>
            <person name="Qu J."/>
            <person name="Reid J."/>
            <person name="Ross M."/>
            <person name="Ruth R."/>
            <person name="Saada N."/>
            <person name="San Lucas F."/>
            <person name="Santibanez J."/>
            <person name="Shang Y."/>
            <person name="Simmons D."/>
            <person name="Song X.-Z."/>
            <person name="Tang L.-Y."/>
            <person name="Thornton R."/>
            <person name="Warren J."/>
            <person name="Weissenberger G."/>
            <person name="Wilczek-Boney K."/>
            <person name="Worley K."/>
            <person name="Youmans B."/>
            <person name="Zhang J."/>
            <person name="Zhang L."/>
            <person name="Zhao Z."/>
            <person name="Zhou C."/>
            <person name="Zhu D."/>
            <person name="Zhu Y."/>
        </authorList>
    </citation>
    <scope>NUCLEOTIDE SEQUENCE [LARGE SCALE GENOMIC DNA]</scope>
    <source>
        <strain evidence="2 3">F0333</strain>
    </source>
</reference>